<evidence type="ECO:0000313" key="2">
    <source>
        <dbReference type="Proteomes" id="UP001056576"/>
    </source>
</evidence>
<dbReference type="Proteomes" id="UP001056576">
    <property type="component" value="Segment"/>
</dbReference>
<sequence>MTISRSINAAALSEQLSLLEACAEDAPEGTYDHAKQINAFFSETYQHLRRELQALGLGLDNADKYREFESVLYGLIKASNPETTTFAVSEGFGSAMSGPARDRVIAQAASDLDALRKLGVVPAAH</sequence>
<keyword evidence="2" id="KW-1185">Reference proteome</keyword>
<gene>
    <name evidence="1" type="ORF">KIKIMORA_02040</name>
</gene>
<dbReference type="EMBL" id="ON529857">
    <property type="protein sequence ID" value="USN15350.1"/>
    <property type="molecule type" value="Genomic_DNA"/>
</dbReference>
<organism evidence="1 2">
    <name type="scientific">Brevundimonas phage vB_BpoS-Kikimora</name>
    <dbReference type="NCBI Taxonomy" id="2948601"/>
    <lineage>
        <taxon>Viruses</taxon>
        <taxon>Duplodnaviria</taxon>
        <taxon>Heunggongvirae</taxon>
        <taxon>Uroviricota</taxon>
        <taxon>Caudoviricetes</taxon>
        <taxon>Jeanschmidtviridae</taxon>
        <taxon>Kikimoravirus</taxon>
        <taxon>Kikimoravirus kikimora</taxon>
    </lineage>
</organism>
<protein>
    <submittedName>
        <fullName evidence="1">Uncharacterized protein</fullName>
    </submittedName>
</protein>
<proteinExistence type="predicted"/>
<reference evidence="1 2" key="1">
    <citation type="submission" date="2022-05" db="EMBL/GenBank/DDBJ databases">
        <authorList>
            <person name="Friedrich I."/>
            <person name="Poehlein A."/>
            <person name="Schneider D."/>
            <person name="Hertel R."/>
            <person name="Daniel R."/>
        </authorList>
    </citation>
    <scope>NUCLEOTIDE SEQUENCE [LARGE SCALE GENOMIC DNA]</scope>
</reference>
<evidence type="ECO:0000313" key="1">
    <source>
        <dbReference type="EMBL" id="USN15350.1"/>
    </source>
</evidence>
<name>A0A9E7MSN4_9CAUD</name>
<accession>A0A9E7MSN4</accession>